<feature type="region of interest" description="Disordered" evidence="1">
    <location>
        <begin position="1"/>
        <end position="27"/>
    </location>
</feature>
<dbReference type="EC" id="2.1.1.1" evidence="2"/>
<evidence type="ECO:0000313" key="2">
    <source>
        <dbReference type="EMBL" id="WFD03145.1"/>
    </source>
</evidence>
<keyword evidence="2" id="KW-0808">Transferase</keyword>
<dbReference type="CDD" id="cd02440">
    <property type="entry name" value="AdoMet_MTases"/>
    <property type="match status" value="1"/>
</dbReference>
<dbReference type="SUPFAM" id="SSF53335">
    <property type="entry name" value="S-adenosyl-L-methionine-dependent methyltransferases"/>
    <property type="match status" value="1"/>
</dbReference>
<name>A0AAF0E170_9BASI</name>
<dbReference type="Gene3D" id="3.40.50.150">
    <property type="entry name" value="Vaccinia Virus protein VP39"/>
    <property type="match status" value="1"/>
</dbReference>
<keyword evidence="3" id="KW-1185">Reference proteome</keyword>
<dbReference type="AlphaFoldDB" id="A0AAF0E170"/>
<dbReference type="Pfam" id="PF10294">
    <property type="entry name" value="Methyltransf_16"/>
    <property type="match status" value="1"/>
</dbReference>
<gene>
    <name evidence="2" type="primary">EFM7</name>
    <name evidence="2" type="ORF">MOBT1_001834</name>
</gene>
<dbReference type="InterPro" id="IPR019410">
    <property type="entry name" value="Methyltransf_16"/>
</dbReference>
<evidence type="ECO:0000313" key="3">
    <source>
        <dbReference type="Proteomes" id="UP001214603"/>
    </source>
</evidence>
<dbReference type="GO" id="GO:0008112">
    <property type="term" value="F:nicotinamide N-methyltransferase activity"/>
    <property type="evidence" value="ECO:0007669"/>
    <property type="project" value="UniProtKB-EC"/>
</dbReference>
<reference evidence="2" key="1">
    <citation type="submission" date="2023-03" db="EMBL/GenBank/DDBJ databases">
        <title>Mating type loci evolution in Malassezia.</title>
        <authorList>
            <person name="Coelho M.A."/>
        </authorList>
    </citation>
    <scope>NUCLEOTIDE SEQUENCE</scope>
    <source>
        <strain evidence="2">CBS 7876</strain>
    </source>
</reference>
<organism evidence="2 3">
    <name type="scientific">Malassezia obtusa</name>
    <dbReference type="NCBI Taxonomy" id="76774"/>
    <lineage>
        <taxon>Eukaryota</taxon>
        <taxon>Fungi</taxon>
        <taxon>Dikarya</taxon>
        <taxon>Basidiomycota</taxon>
        <taxon>Ustilaginomycotina</taxon>
        <taxon>Malasseziomycetes</taxon>
        <taxon>Malasseziales</taxon>
        <taxon>Malasseziaceae</taxon>
        <taxon>Malassezia</taxon>
    </lineage>
</organism>
<accession>A0AAF0E170</accession>
<keyword evidence="2" id="KW-0489">Methyltransferase</keyword>
<proteinExistence type="predicted"/>
<evidence type="ECO:0000256" key="1">
    <source>
        <dbReference type="SAM" id="MobiDB-lite"/>
    </source>
</evidence>
<dbReference type="GO" id="GO:0032259">
    <property type="term" value="P:methylation"/>
    <property type="evidence" value="ECO:0007669"/>
    <property type="project" value="UniProtKB-KW"/>
</dbReference>
<dbReference type="Proteomes" id="UP001214603">
    <property type="component" value="Chromosome 3"/>
</dbReference>
<dbReference type="PANTHER" id="PTHR14614">
    <property type="entry name" value="HEPATOCELLULAR CARCINOMA-ASSOCIATED ANTIGEN"/>
    <property type="match status" value="1"/>
</dbReference>
<protein>
    <submittedName>
        <fullName evidence="2">Nicotinamide N-methyltransferase</fullName>
        <ecNumber evidence="2">2.1.1.1</ecNumber>
    </submittedName>
</protein>
<sequence length="230" mass="25764">MAELEEKDFPSDLFDNPAYYDPPPPPPTELTRTLHDGSEVQLRLVGSHPLWAHYLWNAAPTMATYLQENAERYVRGRAVLEIGAGAGLPSIAAERSGASHVVSSDYPDPDVVQNLAYNLERNHCTRSVAVGYVWGRDAEPLRKFVPNGFDLVLMSDLIFNHQAHSAMLDTLEACLAREPERRACALVFFSHHRPHLQDKDMAFFALARARGLACRAIDAWRVEVSGFRSH</sequence>
<dbReference type="InterPro" id="IPR029063">
    <property type="entry name" value="SAM-dependent_MTases_sf"/>
</dbReference>
<dbReference type="EMBL" id="CP119936">
    <property type="protein sequence ID" value="WFD03145.1"/>
    <property type="molecule type" value="Genomic_DNA"/>
</dbReference>